<evidence type="ECO:0000256" key="5">
    <source>
        <dbReference type="ARBA" id="ARBA00022741"/>
    </source>
</evidence>
<comment type="similarity">
    <text evidence="2">Belongs to the PI3/PI4-kinase family. Type III PI4K subfamily.</text>
</comment>
<dbReference type="InterPro" id="IPR001263">
    <property type="entry name" value="PI3K_accessory_dom"/>
</dbReference>
<dbReference type="Pfam" id="PF00613">
    <property type="entry name" value="PI3Ka"/>
    <property type="match status" value="1"/>
</dbReference>
<dbReference type="GO" id="GO:0005524">
    <property type="term" value="F:ATP binding"/>
    <property type="evidence" value="ECO:0007669"/>
    <property type="project" value="UniProtKB-KW"/>
</dbReference>
<dbReference type="PROSITE" id="PS50290">
    <property type="entry name" value="PI3_4_KINASE_3"/>
    <property type="match status" value="1"/>
</dbReference>
<evidence type="ECO:0000313" key="11">
    <source>
        <dbReference type="Proteomes" id="UP000807353"/>
    </source>
</evidence>
<dbReference type="CDD" id="cd05167">
    <property type="entry name" value="PI4Kc_III_alpha"/>
    <property type="match status" value="1"/>
</dbReference>
<dbReference type="OrthoDB" id="10264149at2759"/>
<dbReference type="GO" id="GO:0048015">
    <property type="term" value="P:phosphatidylinositol-mediated signaling"/>
    <property type="evidence" value="ECO:0007669"/>
    <property type="project" value="TreeGrafter"/>
</dbReference>
<comment type="catalytic activity">
    <reaction evidence="1">
        <text>a 1,2-diacyl-sn-glycero-3-phospho-(1D-myo-inositol) + ATP = a 1,2-diacyl-sn-glycero-3-phospho-(1D-myo-inositol 4-phosphate) + ADP + H(+)</text>
        <dbReference type="Rhea" id="RHEA:19877"/>
        <dbReference type="ChEBI" id="CHEBI:15378"/>
        <dbReference type="ChEBI" id="CHEBI:30616"/>
        <dbReference type="ChEBI" id="CHEBI:57880"/>
        <dbReference type="ChEBI" id="CHEBI:58178"/>
        <dbReference type="ChEBI" id="CHEBI:456216"/>
        <dbReference type="EC" id="2.7.1.67"/>
    </reaction>
</comment>
<name>A0A9P5YIK2_9AGAR</name>
<proteinExistence type="inferred from homology"/>
<dbReference type="Gene3D" id="3.30.1010.10">
    <property type="entry name" value="Phosphatidylinositol 3-kinase Catalytic Subunit, Chain A, domain 4"/>
    <property type="match status" value="1"/>
</dbReference>
<evidence type="ECO:0000313" key="10">
    <source>
        <dbReference type="EMBL" id="KAF9469305.1"/>
    </source>
</evidence>
<evidence type="ECO:0000259" key="9">
    <source>
        <dbReference type="PROSITE" id="PS51545"/>
    </source>
</evidence>
<feature type="domain" description="PI3K/PI4K catalytic" evidence="8">
    <location>
        <begin position="1684"/>
        <end position="1949"/>
    </location>
</feature>
<organism evidence="10 11">
    <name type="scientific">Collybia nuda</name>
    <dbReference type="NCBI Taxonomy" id="64659"/>
    <lineage>
        <taxon>Eukaryota</taxon>
        <taxon>Fungi</taxon>
        <taxon>Dikarya</taxon>
        <taxon>Basidiomycota</taxon>
        <taxon>Agaricomycotina</taxon>
        <taxon>Agaricomycetes</taxon>
        <taxon>Agaricomycetidae</taxon>
        <taxon>Agaricales</taxon>
        <taxon>Tricholomatineae</taxon>
        <taxon>Clitocybaceae</taxon>
        <taxon>Collybia</taxon>
    </lineage>
</organism>
<dbReference type="PROSITE" id="PS00915">
    <property type="entry name" value="PI3_4_KINASE_1"/>
    <property type="match status" value="1"/>
</dbReference>
<dbReference type="Gene3D" id="1.25.40.70">
    <property type="entry name" value="Phosphatidylinositol 3-kinase, accessory domain (PIK)"/>
    <property type="match status" value="1"/>
</dbReference>
<dbReference type="SMART" id="SM00145">
    <property type="entry name" value="PI3Ka"/>
    <property type="match status" value="1"/>
</dbReference>
<keyword evidence="11" id="KW-1185">Reference proteome</keyword>
<dbReference type="FunFam" id="3.30.1010.10:FF:000014">
    <property type="entry name" value="Phosphatidylinositol 4-kinase STT4"/>
    <property type="match status" value="1"/>
</dbReference>
<evidence type="ECO:0000259" key="8">
    <source>
        <dbReference type="PROSITE" id="PS50290"/>
    </source>
</evidence>
<dbReference type="PROSITE" id="PS00916">
    <property type="entry name" value="PI3_4_KINASE_2"/>
    <property type="match status" value="1"/>
</dbReference>
<dbReference type="SUPFAM" id="SSF48371">
    <property type="entry name" value="ARM repeat"/>
    <property type="match status" value="2"/>
</dbReference>
<evidence type="ECO:0000256" key="6">
    <source>
        <dbReference type="ARBA" id="ARBA00022777"/>
    </source>
</evidence>
<keyword evidence="6" id="KW-0418">Kinase</keyword>
<dbReference type="PANTHER" id="PTHR10048">
    <property type="entry name" value="PHOSPHATIDYLINOSITOL KINASE"/>
    <property type="match status" value="1"/>
</dbReference>
<dbReference type="GO" id="GO:0004430">
    <property type="term" value="F:1-phosphatidylinositol 4-kinase activity"/>
    <property type="evidence" value="ECO:0007669"/>
    <property type="project" value="UniProtKB-EC"/>
</dbReference>
<dbReference type="FunFam" id="1.10.1070.11:FF:000012">
    <property type="entry name" value="Phosphatidylinositol 4-kinase alpha 1"/>
    <property type="match status" value="1"/>
</dbReference>
<dbReference type="InterPro" id="IPR016024">
    <property type="entry name" value="ARM-type_fold"/>
</dbReference>
<dbReference type="InterPro" id="IPR018936">
    <property type="entry name" value="PI3/4_kinase_CS"/>
</dbReference>
<accession>A0A9P5YIK2</accession>
<dbReference type="EMBL" id="MU150230">
    <property type="protein sequence ID" value="KAF9469305.1"/>
    <property type="molecule type" value="Genomic_DNA"/>
</dbReference>
<evidence type="ECO:0000256" key="2">
    <source>
        <dbReference type="ARBA" id="ARBA00006209"/>
    </source>
</evidence>
<dbReference type="Pfam" id="PF19274">
    <property type="entry name" value="PI4K_N"/>
    <property type="match status" value="1"/>
</dbReference>
<dbReference type="InterPro" id="IPR042236">
    <property type="entry name" value="PI3K_accessory_sf"/>
</dbReference>
<dbReference type="InterPro" id="IPR036940">
    <property type="entry name" value="PI3/4_kinase_cat_sf"/>
</dbReference>
<keyword evidence="5" id="KW-0547">Nucleotide-binding</keyword>
<dbReference type="InterPro" id="IPR011009">
    <property type="entry name" value="Kinase-like_dom_sf"/>
</dbReference>
<dbReference type="InterPro" id="IPR000403">
    <property type="entry name" value="PI3/4_kinase_cat_dom"/>
</dbReference>
<evidence type="ECO:0000256" key="1">
    <source>
        <dbReference type="ARBA" id="ARBA00001686"/>
    </source>
</evidence>
<reference evidence="10" key="1">
    <citation type="submission" date="2020-11" db="EMBL/GenBank/DDBJ databases">
        <authorList>
            <consortium name="DOE Joint Genome Institute"/>
            <person name="Ahrendt S."/>
            <person name="Riley R."/>
            <person name="Andreopoulos W."/>
            <person name="Labutti K."/>
            <person name="Pangilinan J."/>
            <person name="Ruiz-Duenas F.J."/>
            <person name="Barrasa J.M."/>
            <person name="Sanchez-Garcia M."/>
            <person name="Camarero S."/>
            <person name="Miyauchi S."/>
            <person name="Serrano A."/>
            <person name="Linde D."/>
            <person name="Babiker R."/>
            <person name="Drula E."/>
            <person name="Ayuso-Fernandez I."/>
            <person name="Pacheco R."/>
            <person name="Padilla G."/>
            <person name="Ferreira P."/>
            <person name="Barriuso J."/>
            <person name="Kellner H."/>
            <person name="Castanera R."/>
            <person name="Alfaro M."/>
            <person name="Ramirez L."/>
            <person name="Pisabarro A.G."/>
            <person name="Kuo A."/>
            <person name="Tritt A."/>
            <person name="Lipzen A."/>
            <person name="He G."/>
            <person name="Yan M."/>
            <person name="Ng V."/>
            <person name="Cullen D."/>
            <person name="Martin F."/>
            <person name="Rosso M.-N."/>
            <person name="Henrissat B."/>
            <person name="Hibbett D."/>
            <person name="Martinez A.T."/>
            <person name="Grigoriev I.V."/>
        </authorList>
    </citation>
    <scope>NUCLEOTIDE SEQUENCE</scope>
    <source>
        <strain evidence="10">CBS 247.69</strain>
    </source>
</reference>
<sequence>MDCLELNIHQRILSDIASNVGETEEDVLYARNLIASKVHTRVSNPQGKGGTINATLDRLPELEPPRVFMAASRIQCNIAFGELVVNFPESHINDTIETLIPVLTDILKDVPFIDFDTCISWHDWALPDQLVFSTVSALLRLSGSHPQYAERTTSAITFFLAQTVEKIEGDTSSLDVLTQLTPAVHGLYRAIISTSFPWTTVQWQQLTTHLNALCSPGVVDRLNHLLVDILQTEDAGADTMRFIQTFVSRYVGQGRPLSGYFIVCCVLETEWTVLAQALAPPPATIMGNITEAAAANKAWLSLMRRAGVHLDITDETLKETLNKTINYAMQCFTDLLVQIKDMDSEPSIDTYAWETMSESLKLASICSVALQELDEKLYSRLLLLLSDESPISNNLVQEAALKATTVLVQNFPGIASKMASHLRRFVTSPLPIFEFEFAAESRAPPPLAAAAKCLAHCIRLAPGDDLVMSNMYSLLNYIAATSKEIYESSTSSYMSSSNSIHSSHDYTSNQLHESGLRGLSEDERRLVGISTISVVTRLALEFKMEEVTRLTISMLLQRLRSAEPTVEAAIAYNLVDLALSAPESAFVDIIRAFSGINRSANPDDPRFSNNMVLAAQTRLAQELHRRPELYGIYLVELLTLFADKGVAIQNLKISNHHVKTDDMIEQLASLLLPIDALLGHEDFNPQDEASPDIVSFFRNMWFLCTLFHFTHVDDQEETAMDWLKPALARIAVKTPSMVLEESHDSVVSDVEYNSVIRQEYTHMVIYKHRESLIKHISLRTGDIRYLSSGQIIFILTMHDIESMRSAAGLTSSLVSYFTNDSINKHPGLSACMESVAEKVIRGGINDLNTQASQQTLPVCLSAELRTLLIFSTHRIEKARDMASKYLSRLMTSFPSLMCDPPLVFAILEVLTLLRRSCENEFTDEYNPIYEFHSDRVGITLQLTDNYKTRNEILGQLHRNATNWFELALGRAPIELQSTLQKYLAVNQSSSGDGSSELGASVAEHFGKAIGPIQRQLASLASLSQWKTDGAKKLANQIALKGYFSGEAAGVRLASHKGSDKLGKLPPQVAPSCEIRALKEKMALTTEEIRNKISTLTVHDLKRLLFRCAATLISLEKCEHELLHYLVTLPFEVGTPSAIVTSIEVWTWVIAEKPDIEVALIAEILSAWTDTIKHEKGIFSTMLNYDDPFYHPVEYSPTDKEVIDRGTANARRLLTPHALVLKMMLSRMQAARYRRPAVMFLIQRLVLRSSKAHQSLSTHALAREARFSLLLFGFETLKSSHLDSFCENLLRESLYSVAFSWFSVRPQWSYGANRVQVDSDVKILSEFLSYLQTDTVRGSPTISSLLPAQLPSRAPYYATKLRNMNHPLRLLTENEIFRLSVWANPMNDPKRGVDVIGTAGATLIESSWPAIIRTAWQINPAIAIFIPERFKSPIVRNEVSKLVRSSMFDVLDIPEALPFLLGDRVDPNVRRDFRYLLLWAPAPPIIANTFFEPRYHSEPLILQYAHRVLEQHPVDLTFFFVPQVVQALRYDDLGYVARFIFETAKISQLFCHQIIWNMKANCFKDDLAEVEDPMKPALDDMTSRVVNSLSGEAREFYDREFTFFNEVTSISGKLKPFIKKTKPEKKAKIDEEMAKIVVDVGVYLPSNPDGKVVDIDKKSGRPLQSHAKAPFMATFKVRKERVTVNTDPDSILDGEGAGVETRTEYDVWQQAIFKVGDDCRQDVLALQIIAMFKNIFTSVGLTLYLFPYRVTATGPGCGVIDVVPNATSRDEMGRAKVNDLLDFFVAKYGGQDTLAFQQARLNFIQSMAAYSVACYILQIKDRHNGNIMIDGEGHIIHIDFGFLFDIGPGGVKFEPSSFKLNHEMVVLMGGRNSQGYQLFQHLTVKAFLAIRPHAEQLISTVQLMLDTGLPSFKGEPTMKRLRDRFALGLNERQAAEHMTSVVRNAYENVRSTVYDEFQRLQNGIPYK</sequence>
<dbReference type="InterPro" id="IPR045495">
    <property type="entry name" value="PI4K_N"/>
</dbReference>
<dbReference type="FunFam" id="1.25.40.70:FF:000011">
    <property type="entry name" value="Phosphatidylinositol 4-kinase alpha"/>
    <property type="match status" value="1"/>
</dbReference>
<dbReference type="PANTHER" id="PTHR10048:SF15">
    <property type="entry name" value="PHOSPHATIDYLINOSITOL 4-KINASE ALPHA"/>
    <property type="match status" value="1"/>
</dbReference>
<dbReference type="Gene3D" id="1.10.1070.11">
    <property type="entry name" value="Phosphatidylinositol 3-/4-kinase, catalytic domain"/>
    <property type="match status" value="1"/>
</dbReference>
<evidence type="ECO:0000256" key="7">
    <source>
        <dbReference type="ARBA" id="ARBA00022840"/>
    </source>
</evidence>
<gene>
    <name evidence="10" type="ORF">BDZ94DRAFT_1182030</name>
</gene>
<dbReference type="EC" id="2.7.1.67" evidence="3"/>
<dbReference type="GO" id="GO:0046854">
    <property type="term" value="P:phosphatidylinositol phosphate biosynthetic process"/>
    <property type="evidence" value="ECO:0007669"/>
    <property type="project" value="InterPro"/>
</dbReference>
<dbReference type="SUPFAM" id="SSF56112">
    <property type="entry name" value="Protein kinase-like (PK-like)"/>
    <property type="match status" value="1"/>
</dbReference>
<keyword evidence="4" id="KW-0808">Transferase</keyword>
<protein>
    <recommendedName>
        <fullName evidence="3">1-phosphatidylinositol 4-kinase</fullName>
        <ecNumber evidence="3">2.7.1.67</ecNumber>
    </recommendedName>
</protein>
<feature type="domain" description="PIK helical" evidence="9">
    <location>
        <begin position="1407"/>
        <end position="1583"/>
    </location>
</feature>
<dbReference type="PROSITE" id="PS51545">
    <property type="entry name" value="PIK_HELICAL"/>
    <property type="match status" value="1"/>
</dbReference>
<dbReference type="Proteomes" id="UP000807353">
    <property type="component" value="Unassembled WGS sequence"/>
</dbReference>
<evidence type="ECO:0000256" key="4">
    <source>
        <dbReference type="ARBA" id="ARBA00022679"/>
    </source>
</evidence>
<comment type="caution">
    <text evidence="10">The sequence shown here is derived from an EMBL/GenBank/DDBJ whole genome shotgun (WGS) entry which is preliminary data.</text>
</comment>
<dbReference type="SMART" id="SM00146">
    <property type="entry name" value="PI3Kc"/>
    <property type="match status" value="1"/>
</dbReference>
<evidence type="ECO:0000256" key="3">
    <source>
        <dbReference type="ARBA" id="ARBA00012169"/>
    </source>
</evidence>
<keyword evidence="7" id="KW-0067">ATP-binding</keyword>
<dbReference type="Pfam" id="PF00454">
    <property type="entry name" value="PI3_PI4_kinase"/>
    <property type="match status" value="1"/>
</dbReference>
<dbReference type="GO" id="GO:0005886">
    <property type="term" value="C:plasma membrane"/>
    <property type="evidence" value="ECO:0007669"/>
    <property type="project" value="TreeGrafter"/>
</dbReference>
<dbReference type="GO" id="GO:0005737">
    <property type="term" value="C:cytoplasm"/>
    <property type="evidence" value="ECO:0007669"/>
    <property type="project" value="TreeGrafter"/>
</dbReference>
<dbReference type="InterPro" id="IPR015433">
    <property type="entry name" value="PI3/4_kinase"/>
</dbReference>